<name>A0ABT1TU60_9GAMM</name>
<protein>
    <submittedName>
        <fullName evidence="3">Tetratricopeptide repeat protein</fullName>
    </submittedName>
</protein>
<keyword evidence="2" id="KW-0732">Signal</keyword>
<feature type="repeat" description="TPR" evidence="1">
    <location>
        <begin position="121"/>
        <end position="154"/>
    </location>
</feature>
<feature type="chain" id="PRO_5046231636" evidence="2">
    <location>
        <begin position="22"/>
        <end position="205"/>
    </location>
</feature>
<proteinExistence type="predicted"/>
<keyword evidence="4" id="KW-1185">Reference proteome</keyword>
<accession>A0ABT1TU60</accession>
<sequence length="205" mass="23477">MSHIKFILTLTLVLAMDSSFAKERWQDALAKPFDPMLAATLVPPFCQGFVGIPKLPPYQNKDWRKEYGDDYVFVNHYCEAKPKQFICYSYSGTEKNDCLASMIQHIDYALKRDNTSYALYPFLTKERGDVFLAIGKYSDAISSYQKAIKVNSKFVPAYIGLANTYIKQNKYDEAEDAINDGLTQNPQKKSLLKKLEKIQKLKAKK</sequence>
<feature type="signal peptide" evidence="2">
    <location>
        <begin position="1"/>
        <end position="21"/>
    </location>
</feature>
<gene>
    <name evidence="3" type="ORF">NP589_12810</name>
</gene>
<dbReference type="SUPFAM" id="SSF48452">
    <property type="entry name" value="TPR-like"/>
    <property type="match status" value="1"/>
</dbReference>
<dbReference type="InterPro" id="IPR019734">
    <property type="entry name" value="TPR_rpt"/>
</dbReference>
<dbReference type="SMART" id="SM00028">
    <property type="entry name" value="TPR"/>
    <property type="match status" value="2"/>
</dbReference>
<feature type="repeat" description="TPR" evidence="1">
    <location>
        <begin position="155"/>
        <end position="188"/>
    </location>
</feature>
<evidence type="ECO:0000256" key="2">
    <source>
        <dbReference type="SAM" id="SignalP"/>
    </source>
</evidence>
<organism evidence="3 4">
    <name type="scientific">Methylomonas rosea</name>
    <dbReference type="NCBI Taxonomy" id="2952227"/>
    <lineage>
        <taxon>Bacteria</taxon>
        <taxon>Pseudomonadati</taxon>
        <taxon>Pseudomonadota</taxon>
        <taxon>Gammaproteobacteria</taxon>
        <taxon>Methylococcales</taxon>
        <taxon>Methylococcaceae</taxon>
        <taxon>Methylomonas</taxon>
    </lineage>
</organism>
<keyword evidence="1" id="KW-0802">TPR repeat</keyword>
<evidence type="ECO:0000313" key="3">
    <source>
        <dbReference type="EMBL" id="MCQ8118310.1"/>
    </source>
</evidence>
<evidence type="ECO:0000256" key="1">
    <source>
        <dbReference type="PROSITE-ProRule" id="PRU00339"/>
    </source>
</evidence>
<dbReference type="PROSITE" id="PS50005">
    <property type="entry name" value="TPR"/>
    <property type="match status" value="2"/>
</dbReference>
<dbReference type="EMBL" id="JANIBL010000037">
    <property type="protein sequence ID" value="MCQ8118310.1"/>
    <property type="molecule type" value="Genomic_DNA"/>
</dbReference>
<dbReference type="Pfam" id="PF14559">
    <property type="entry name" value="TPR_19"/>
    <property type="match status" value="1"/>
</dbReference>
<evidence type="ECO:0000313" key="4">
    <source>
        <dbReference type="Proteomes" id="UP001524570"/>
    </source>
</evidence>
<dbReference type="InterPro" id="IPR011990">
    <property type="entry name" value="TPR-like_helical_dom_sf"/>
</dbReference>
<comment type="caution">
    <text evidence="3">The sequence shown here is derived from an EMBL/GenBank/DDBJ whole genome shotgun (WGS) entry which is preliminary data.</text>
</comment>
<dbReference type="RefSeq" id="WP_256607348.1">
    <property type="nucleotide sequence ID" value="NZ_JANIBL010000037.1"/>
</dbReference>
<dbReference type="Proteomes" id="UP001524570">
    <property type="component" value="Unassembled WGS sequence"/>
</dbReference>
<dbReference type="Gene3D" id="1.25.40.10">
    <property type="entry name" value="Tetratricopeptide repeat domain"/>
    <property type="match status" value="1"/>
</dbReference>
<reference evidence="3 4" key="1">
    <citation type="submission" date="2022-07" db="EMBL/GenBank/DDBJ databases">
        <title>Methylomonas rivi sp. nov., Methylomonas rosea sp. nov., Methylomonas aureus sp. nov. and Methylomonas subterranea sp. nov., four novel methanotrophs isolated from a freshwater creek and the deep terrestrial subsurface.</title>
        <authorList>
            <person name="Abin C."/>
            <person name="Sankaranarayanan K."/>
            <person name="Garner C."/>
            <person name="Sindelar R."/>
            <person name="Kotary K."/>
            <person name="Garner R."/>
            <person name="Barclay S."/>
            <person name="Lawson P."/>
            <person name="Krumholz L."/>
        </authorList>
    </citation>
    <scope>NUCLEOTIDE SEQUENCE [LARGE SCALE GENOMIC DNA]</scope>
    <source>
        <strain evidence="3 4">WSC-7</strain>
    </source>
</reference>